<protein>
    <submittedName>
        <fullName evidence="2">TldD/PmbA family protein</fullName>
    </submittedName>
</protein>
<dbReference type="PANTHER" id="PTHR43666:SF1">
    <property type="entry name" value="CONSERVED PROTEIN"/>
    <property type="match status" value="1"/>
</dbReference>
<reference evidence="2" key="1">
    <citation type="submission" date="2019-12" db="EMBL/GenBank/DDBJ databases">
        <title>High-Quality draft genome sequences of three cyanobacteria isolated from the limestone walls of the Old Cathedral of Coimbra.</title>
        <authorList>
            <person name="Tiago I."/>
            <person name="Soares F."/>
            <person name="Portugal A."/>
        </authorList>
    </citation>
    <scope>NUCLEOTIDE SEQUENCE [LARGE SCALE GENOMIC DNA]</scope>
    <source>
        <strain evidence="2">C</strain>
    </source>
</reference>
<feature type="domain" description="Metalloprotease TldD/E C-terminal" evidence="1">
    <location>
        <begin position="230"/>
        <end position="453"/>
    </location>
</feature>
<evidence type="ECO:0000313" key="3">
    <source>
        <dbReference type="Proteomes" id="UP000607397"/>
    </source>
</evidence>
<evidence type="ECO:0000313" key="2">
    <source>
        <dbReference type="EMBL" id="NCJ05136.1"/>
    </source>
</evidence>
<dbReference type="EMBL" id="WVIC01000002">
    <property type="protein sequence ID" value="NCJ05136.1"/>
    <property type="molecule type" value="Genomic_DNA"/>
</dbReference>
<dbReference type="PANTHER" id="PTHR43666">
    <property type="entry name" value="TLDD PROTEIN"/>
    <property type="match status" value="1"/>
</dbReference>
<dbReference type="AlphaFoldDB" id="A0A8K2ANA3"/>
<comment type="caution">
    <text evidence="2">The sequence shown here is derived from an EMBL/GenBank/DDBJ whole genome shotgun (WGS) entry which is preliminary data.</text>
</comment>
<keyword evidence="3" id="KW-1185">Reference proteome</keyword>
<dbReference type="GO" id="GO:0008237">
    <property type="term" value="F:metallopeptidase activity"/>
    <property type="evidence" value="ECO:0007669"/>
    <property type="project" value="InterPro"/>
</dbReference>
<dbReference type="InterPro" id="IPR036059">
    <property type="entry name" value="TldD/PmbA_sf"/>
</dbReference>
<dbReference type="SUPFAM" id="SSF111283">
    <property type="entry name" value="Putative modulator of DNA gyrase, PmbA/TldD"/>
    <property type="match status" value="1"/>
</dbReference>
<dbReference type="Pfam" id="PF19289">
    <property type="entry name" value="PmbA_TldD_3rd"/>
    <property type="match status" value="1"/>
</dbReference>
<evidence type="ECO:0000259" key="1">
    <source>
        <dbReference type="Pfam" id="PF19289"/>
    </source>
</evidence>
<name>A0A8K2ANA3_9CYAN</name>
<proteinExistence type="predicted"/>
<dbReference type="InterPro" id="IPR045569">
    <property type="entry name" value="Metalloprtase-TldD/E_C"/>
</dbReference>
<organism evidence="2 3">
    <name type="scientific">Petrachloros mirabilis ULC683</name>
    <dbReference type="NCBI Taxonomy" id="2781853"/>
    <lineage>
        <taxon>Bacteria</taxon>
        <taxon>Bacillati</taxon>
        <taxon>Cyanobacteriota</taxon>
        <taxon>Cyanophyceae</taxon>
        <taxon>Synechococcales</taxon>
        <taxon>Petrachlorosaceae</taxon>
        <taxon>Petrachloros</taxon>
        <taxon>Petrachloros mirabilis</taxon>
    </lineage>
</organism>
<sequence length="454" mass="49703">MNSDINSDIDTDIGTWEGIFNQLCDRIFTNLNAQEHLVIELVGEHSHFMRLNGGKVRQTGTVTDGALTLRLMADQRTAAATVPFTGNLDRDSMAGLESLGHLRQELPQLPVDPYLVLPQNLGSSHAMYRGDLLSPQQAPQAILPAVQSADFTGLYAAGPILRANRNSAGQQHWFATETFVLDYSMIAPSEKAVKATYADTHWHQDQFEAQIQQARSQLQVLDRPRRDVVPGRYRTYFAPAALADLVGMLSWGAVSEASLQQGGSALGKLREGKTLSPLLSLREDFTHGTVPRFNSHGEVAPEVLPILADGKLVNTLINARTAKEYDLTSTAANGSESLRAPEVAVGTLPPEAVLSALGTGLYLSNLHYLNWSDRSGGRITGMTRYACFWVENGEIVAPIQDLRFDESLYAFWGDNLEALTTHAEFVPDVDTYDMRSLGGTRVPGMLVNAFTFTL</sequence>
<dbReference type="GO" id="GO:0006508">
    <property type="term" value="P:proteolysis"/>
    <property type="evidence" value="ECO:0007669"/>
    <property type="project" value="InterPro"/>
</dbReference>
<gene>
    <name evidence="2" type="ORF">GS597_01100</name>
</gene>
<accession>A0A8K2ANA3</accession>
<dbReference type="Proteomes" id="UP000607397">
    <property type="component" value="Unassembled WGS sequence"/>
</dbReference>